<dbReference type="Pfam" id="PF02129">
    <property type="entry name" value="Peptidase_S15"/>
    <property type="match status" value="1"/>
</dbReference>
<organism evidence="3">
    <name type="scientific">Veillonella ratti</name>
    <dbReference type="NCBI Taxonomy" id="103892"/>
    <lineage>
        <taxon>Bacteria</taxon>
        <taxon>Bacillati</taxon>
        <taxon>Bacillota</taxon>
        <taxon>Negativicutes</taxon>
        <taxon>Veillonellales</taxon>
        <taxon>Veillonellaceae</taxon>
        <taxon>Veillonella</taxon>
    </lineage>
</organism>
<accession>A0A6N3FH15</accession>
<dbReference type="RefSeq" id="WP_021842629.1">
    <property type="nucleotide sequence ID" value="NZ_CACRUX010000101.1"/>
</dbReference>
<reference evidence="3" key="1">
    <citation type="submission" date="2019-11" db="EMBL/GenBank/DDBJ databases">
        <authorList>
            <person name="Feng L."/>
        </authorList>
    </citation>
    <scope>NUCLEOTIDE SEQUENCE</scope>
    <source>
        <strain evidence="3">VrattiLFYP33</strain>
    </source>
</reference>
<dbReference type="Gene3D" id="1.10.10.800">
    <property type="match status" value="1"/>
</dbReference>
<evidence type="ECO:0000256" key="1">
    <source>
        <dbReference type="SAM" id="SignalP"/>
    </source>
</evidence>
<name>A0A6N3FH15_9FIRM</name>
<dbReference type="GO" id="GO:0016787">
    <property type="term" value="F:hydrolase activity"/>
    <property type="evidence" value="ECO:0007669"/>
    <property type="project" value="InterPro"/>
</dbReference>
<gene>
    <name evidence="3" type="ORF">VRLFYP33_02328</name>
</gene>
<dbReference type="InterPro" id="IPR051411">
    <property type="entry name" value="Polyketide_trans_af380"/>
</dbReference>
<dbReference type="SUPFAM" id="SSF53474">
    <property type="entry name" value="alpha/beta-Hydrolases"/>
    <property type="match status" value="1"/>
</dbReference>
<dbReference type="Gene3D" id="3.40.50.1820">
    <property type="entry name" value="alpha/beta hydrolase"/>
    <property type="match status" value="1"/>
</dbReference>
<evidence type="ECO:0000259" key="2">
    <source>
        <dbReference type="Pfam" id="PF02129"/>
    </source>
</evidence>
<feature type="signal peptide" evidence="1">
    <location>
        <begin position="1"/>
        <end position="26"/>
    </location>
</feature>
<sequence>MKKLFKTKRILMTLALGTLMTATGIAAQTVSAAGPAVAQANALISPGVITEDLKLTNEWDKKFKKSDKVNHQKVTFHNRYGITLAADMYVPKNIKAGEKLPAIVVVGPFGAVKEQVSGLYAQTLAERGYIAIAFDPSFTGESGGNVRNVASPEINTEDYSAAIDFLTTQSLVDTDRLGILGICGFGGIALNNASMDTRVKASVITTMYDMTRYYANGYNDANDSAEARHQTLEELNAQRTEDYKNDTFVRTGANVNPDLLPADAPKFIRDYAEYYATDRGYHPRSVNSLGGWNKTSALSFINMPFLQRSDEIQSAVLIIAGEEAHSRYFSEDAFKKLKGDNKELIIVPGAWHTDFYDNPNYIPFDKIDAFYQQYLK</sequence>
<dbReference type="PANTHER" id="PTHR47751:SF1">
    <property type="entry name" value="SUPERFAMILY HYDROLASE, PUTATIVE (AFU_ORTHOLOGUE AFUA_2G16580)-RELATED"/>
    <property type="match status" value="1"/>
</dbReference>
<protein>
    <submittedName>
        <fullName evidence="3">X-Pro dipeptidyl-peptidase (S15 family)</fullName>
    </submittedName>
</protein>
<dbReference type="AlphaFoldDB" id="A0A6N3FH15"/>
<dbReference type="InterPro" id="IPR029058">
    <property type="entry name" value="AB_hydrolase_fold"/>
</dbReference>
<dbReference type="PANTHER" id="PTHR47751">
    <property type="entry name" value="SUPERFAMILY HYDROLASE, PUTATIVE (AFU_ORTHOLOGUE AFUA_2G16580)-RELATED"/>
    <property type="match status" value="1"/>
</dbReference>
<dbReference type="EMBL" id="CACRUX010000101">
    <property type="protein sequence ID" value="VYU51557.1"/>
    <property type="molecule type" value="Genomic_DNA"/>
</dbReference>
<evidence type="ECO:0000313" key="3">
    <source>
        <dbReference type="EMBL" id="VYU51557.1"/>
    </source>
</evidence>
<feature type="chain" id="PRO_5038688224" evidence="1">
    <location>
        <begin position="27"/>
        <end position="376"/>
    </location>
</feature>
<feature type="domain" description="Xaa-Pro dipeptidyl-peptidase-like" evidence="2">
    <location>
        <begin position="81"/>
        <end position="297"/>
    </location>
</feature>
<proteinExistence type="predicted"/>
<dbReference type="InterPro" id="IPR000383">
    <property type="entry name" value="Xaa-Pro-like_dom"/>
</dbReference>
<keyword evidence="1" id="KW-0732">Signal</keyword>